<evidence type="ECO:0000313" key="3">
    <source>
        <dbReference type="Proteomes" id="UP001596434"/>
    </source>
</evidence>
<dbReference type="Proteomes" id="UP001596434">
    <property type="component" value="Unassembled WGS sequence"/>
</dbReference>
<dbReference type="EMBL" id="JBHTAT010000004">
    <property type="protein sequence ID" value="MFC7257088.1"/>
    <property type="molecule type" value="Genomic_DNA"/>
</dbReference>
<gene>
    <name evidence="2" type="ORF">ACFQKE_17660</name>
</gene>
<proteinExistence type="predicted"/>
<evidence type="ECO:0000256" key="1">
    <source>
        <dbReference type="SAM" id="Phobius"/>
    </source>
</evidence>
<keyword evidence="3" id="KW-1185">Reference proteome</keyword>
<comment type="caution">
    <text evidence="2">The sequence shown here is derived from an EMBL/GenBank/DDBJ whole genome shotgun (WGS) entry which is preliminary data.</text>
</comment>
<dbReference type="GeneID" id="96955377"/>
<feature type="transmembrane region" description="Helical" evidence="1">
    <location>
        <begin position="37"/>
        <end position="57"/>
    </location>
</feature>
<name>A0ABD6A406_9EURY</name>
<evidence type="ECO:0000313" key="2">
    <source>
        <dbReference type="EMBL" id="MFC7257088.1"/>
    </source>
</evidence>
<evidence type="ECO:0008006" key="4">
    <source>
        <dbReference type="Google" id="ProtNLM"/>
    </source>
</evidence>
<organism evidence="2 3">
    <name type="scientific">Haloplanus litoreus</name>
    <dbReference type="NCBI Taxonomy" id="767515"/>
    <lineage>
        <taxon>Archaea</taxon>
        <taxon>Methanobacteriati</taxon>
        <taxon>Methanobacteriota</taxon>
        <taxon>Stenosarchaea group</taxon>
        <taxon>Halobacteria</taxon>
        <taxon>Halobacteriales</taxon>
        <taxon>Haloferacaceae</taxon>
        <taxon>Haloplanus</taxon>
    </lineage>
</organism>
<accession>A0ABD6A406</accession>
<keyword evidence="1" id="KW-0812">Transmembrane</keyword>
<sequence>MSDLVPFLLVGAVAIQIPIGIVMYFDAKRLDLKDPEVYWLGVVIPAAGFVVILYYFAERRNLPKKTEEDPSKNASR</sequence>
<feature type="transmembrane region" description="Helical" evidence="1">
    <location>
        <begin position="7"/>
        <end position="25"/>
    </location>
</feature>
<dbReference type="RefSeq" id="WP_340696324.1">
    <property type="nucleotide sequence ID" value="NZ_JBHTAT010000004.1"/>
</dbReference>
<reference evidence="2 3" key="1">
    <citation type="journal article" date="2019" name="Int. J. Syst. Evol. Microbiol.">
        <title>The Global Catalogue of Microorganisms (GCM) 10K type strain sequencing project: providing services to taxonomists for standard genome sequencing and annotation.</title>
        <authorList>
            <consortium name="The Broad Institute Genomics Platform"/>
            <consortium name="The Broad Institute Genome Sequencing Center for Infectious Disease"/>
            <person name="Wu L."/>
            <person name="Ma J."/>
        </authorList>
    </citation>
    <scope>NUCLEOTIDE SEQUENCE [LARGE SCALE GENOMIC DNA]</scope>
    <source>
        <strain evidence="2 3">GX21</strain>
    </source>
</reference>
<keyword evidence="1" id="KW-1133">Transmembrane helix</keyword>
<keyword evidence="1" id="KW-0472">Membrane</keyword>
<dbReference type="AlphaFoldDB" id="A0ABD6A406"/>
<protein>
    <recommendedName>
        <fullName evidence="4">Phospholipase_D-nuclease N-terminal</fullName>
    </recommendedName>
</protein>